<name>A0A1I4SQR3_9BACT</name>
<evidence type="ECO:0000256" key="3">
    <source>
        <dbReference type="ARBA" id="ARBA00022982"/>
    </source>
</evidence>
<dbReference type="NCBIfam" id="TIGR01068">
    <property type="entry name" value="thioredoxin"/>
    <property type="match status" value="1"/>
</dbReference>
<evidence type="ECO:0000313" key="12">
    <source>
        <dbReference type="Proteomes" id="UP000199611"/>
    </source>
</evidence>
<keyword evidence="3" id="KW-0249">Electron transport</keyword>
<dbReference type="PANTHER" id="PTHR45663:SF11">
    <property type="entry name" value="GEO12009P1"/>
    <property type="match status" value="1"/>
</dbReference>
<dbReference type="PIRSF" id="PIRSF000077">
    <property type="entry name" value="Thioredoxin"/>
    <property type="match status" value="1"/>
</dbReference>
<feature type="active site" description="Nucleophile" evidence="8">
    <location>
        <position position="33"/>
    </location>
</feature>
<dbReference type="InterPro" id="IPR005746">
    <property type="entry name" value="Thioredoxin"/>
</dbReference>
<dbReference type="CDD" id="cd02947">
    <property type="entry name" value="TRX_family"/>
    <property type="match status" value="1"/>
</dbReference>
<protein>
    <recommendedName>
        <fullName evidence="6 7">Thioredoxin</fullName>
    </recommendedName>
</protein>
<evidence type="ECO:0000256" key="2">
    <source>
        <dbReference type="ARBA" id="ARBA00022448"/>
    </source>
</evidence>
<proteinExistence type="inferred from homology"/>
<dbReference type="InterPro" id="IPR013766">
    <property type="entry name" value="Thioredoxin_domain"/>
</dbReference>
<keyword evidence="4 9" id="KW-1015">Disulfide bond</keyword>
<dbReference type="RefSeq" id="WP_093394093.1">
    <property type="nucleotide sequence ID" value="NZ_FOUU01000002.1"/>
</dbReference>
<evidence type="ECO:0000256" key="8">
    <source>
        <dbReference type="PIRSR" id="PIRSR000077-1"/>
    </source>
</evidence>
<sequence>MAGNIVEITDKNFESEVLKSDIPVLVDFWAAWCGPCRAIAPVIDEIANEYHGKIKVGKCNVDENPQTPSKFGIRAIPTLIFFKNGNVVDQITGAVGKSQISAVIDRLIA</sequence>
<reference evidence="11 12" key="1">
    <citation type="submission" date="2016-10" db="EMBL/GenBank/DDBJ databases">
        <authorList>
            <person name="de Groot N.N."/>
        </authorList>
    </citation>
    <scope>NUCLEOTIDE SEQUENCE [LARGE SCALE GENOMIC DNA]</scope>
    <source>
        <strain evidence="11 12">DSM 9990</strain>
    </source>
</reference>
<dbReference type="EMBL" id="FOUU01000002">
    <property type="protein sequence ID" value="SFM66794.1"/>
    <property type="molecule type" value="Genomic_DNA"/>
</dbReference>
<feature type="site" description="Contributes to redox potential value" evidence="8">
    <location>
        <position position="35"/>
    </location>
</feature>
<dbReference type="Gene3D" id="3.40.30.10">
    <property type="entry name" value="Glutaredoxin"/>
    <property type="match status" value="1"/>
</dbReference>
<evidence type="ECO:0000256" key="9">
    <source>
        <dbReference type="PIRSR" id="PIRSR000077-4"/>
    </source>
</evidence>
<dbReference type="OrthoDB" id="9790390at2"/>
<feature type="domain" description="Thioredoxin" evidence="10">
    <location>
        <begin position="1"/>
        <end position="109"/>
    </location>
</feature>
<keyword evidence="5 9" id="KW-0676">Redox-active center</keyword>
<feature type="site" description="Contributes to redox potential value" evidence="8">
    <location>
        <position position="34"/>
    </location>
</feature>
<evidence type="ECO:0000259" key="10">
    <source>
        <dbReference type="PROSITE" id="PS51352"/>
    </source>
</evidence>
<feature type="active site" description="Nucleophile" evidence="8">
    <location>
        <position position="36"/>
    </location>
</feature>
<keyword evidence="2" id="KW-0813">Transport</keyword>
<keyword evidence="12" id="KW-1185">Reference proteome</keyword>
<dbReference type="InterPro" id="IPR036249">
    <property type="entry name" value="Thioredoxin-like_sf"/>
</dbReference>
<dbReference type="PROSITE" id="PS51352">
    <property type="entry name" value="THIOREDOXIN_2"/>
    <property type="match status" value="1"/>
</dbReference>
<evidence type="ECO:0000256" key="5">
    <source>
        <dbReference type="ARBA" id="ARBA00023284"/>
    </source>
</evidence>
<dbReference type="AlphaFoldDB" id="A0A1I4SQR3"/>
<feature type="site" description="Deprotonates C-terminal active site Cys" evidence="8">
    <location>
        <position position="27"/>
    </location>
</feature>
<accession>A0A1I4SQR3</accession>
<dbReference type="InterPro" id="IPR017937">
    <property type="entry name" value="Thioredoxin_CS"/>
</dbReference>
<evidence type="ECO:0000256" key="1">
    <source>
        <dbReference type="ARBA" id="ARBA00008987"/>
    </source>
</evidence>
<dbReference type="FunFam" id="3.40.30.10:FF:000001">
    <property type="entry name" value="Thioredoxin"/>
    <property type="match status" value="1"/>
</dbReference>
<dbReference type="PANTHER" id="PTHR45663">
    <property type="entry name" value="GEO12009P1"/>
    <property type="match status" value="1"/>
</dbReference>
<evidence type="ECO:0000256" key="4">
    <source>
        <dbReference type="ARBA" id="ARBA00023157"/>
    </source>
</evidence>
<organism evidence="11 12">
    <name type="scientific">Thermodesulforhabdus norvegica</name>
    <dbReference type="NCBI Taxonomy" id="39841"/>
    <lineage>
        <taxon>Bacteria</taxon>
        <taxon>Pseudomonadati</taxon>
        <taxon>Thermodesulfobacteriota</taxon>
        <taxon>Syntrophobacteria</taxon>
        <taxon>Syntrophobacterales</taxon>
        <taxon>Thermodesulforhabdaceae</taxon>
        <taxon>Thermodesulforhabdus</taxon>
    </lineage>
</organism>
<gene>
    <name evidence="11" type="ORF">SAMN05660836_01111</name>
</gene>
<dbReference type="GO" id="GO:0045454">
    <property type="term" value="P:cell redox homeostasis"/>
    <property type="evidence" value="ECO:0007669"/>
    <property type="project" value="TreeGrafter"/>
</dbReference>
<dbReference type="PRINTS" id="PR00421">
    <property type="entry name" value="THIOREDOXIN"/>
</dbReference>
<dbReference type="Proteomes" id="UP000199611">
    <property type="component" value="Unassembled WGS sequence"/>
</dbReference>
<comment type="similarity">
    <text evidence="1 7">Belongs to the thioredoxin family.</text>
</comment>
<dbReference type="GO" id="GO:0005829">
    <property type="term" value="C:cytosol"/>
    <property type="evidence" value="ECO:0007669"/>
    <property type="project" value="TreeGrafter"/>
</dbReference>
<dbReference type="GO" id="GO:0015035">
    <property type="term" value="F:protein-disulfide reductase activity"/>
    <property type="evidence" value="ECO:0007669"/>
    <property type="project" value="UniProtKB-UniRule"/>
</dbReference>
<feature type="disulfide bond" description="Redox-active" evidence="9">
    <location>
        <begin position="33"/>
        <end position="36"/>
    </location>
</feature>
<dbReference type="STRING" id="39841.SAMN05660836_01111"/>
<evidence type="ECO:0000313" key="11">
    <source>
        <dbReference type="EMBL" id="SFM66794.1"/>
    </source>
</evidence>
<dbReference type="SUPFAM" id="SSF52833">
    <property type="entry name" value="Thioredoxin-like"/>
    <property type="match status" value="1"/>
</dbReference>
<evidence type="ECO:0000256" key="7">
    <source>
        <dbReference type="PIRNR" id="PIRNR000077"/>
    </source>
</evidence>
<dbReference type="Pfam" id="PF00085">
    <property type="entry name" value="Thioredoxin"/>
    <property type="match status" value="1"/>
</dbReference>
<dbReference type="PROSITE" id="PS00194">
    <property type="entry name" value="THIOREDOXIN_1"/>
    <property type="match status" value="1"/>
</dbReference>
<evidence type="ECO:0000256" key="6">
    <source>
        <dbReference type="NCBIfam" id="TIGR01068"/>
    </source>
</evidence>